<feature type="repeat" description="ANK" evidence="3">
    <location>
        <begin position="555"/>
        <end position="587"/>
    </location>
</feature>
<proteinExistence type="predicted"/>
<name>A0A3D8SMG3_9HELO</name>
<dbReference type="PROSITE" id="PS50297">
    <property type="entry name" value="ANK_REP_REGION"/>
    <property type="match status" value="5"/>
</dbReference>
<evidence type="ECO:0000259" key="4">
    <source>
        <dbReference type="Pfam" id="PF24883"/>
    </source>
</evidence>
<dbReference type="PRINTS" id="PR01415">
    <property type="entry name" value="ANKYRIN"/>
</dbReference>
<organism evidence="5 6">
    <name type="scientific">Coleophoma crateriformis</name>
    <dbReference type="NCBI Taxonomy" id="565419"/>
    <lineage>
        <taxon>Eukaryota</taxon>
        <taxon>Fungi</taxon>
        <taxon>Dikarya</taxon>
        <taxon>Ascomycota</taxon>
        <taxon>Pezizomycotina</taxon>
        <taxon>Leotiomycetes</taxon>
        <taxon>Helotiales</taxon>
        <taxon>Dermateaceae</taxon>
        <taxon>Coleophoma</taxon>
    </lineage>
</organism>
<evidence type="ECO:0000256" key="3">
    <source>
        <dbReference type="PROSITE-ProRule" id="PRU00023"/>
    </source>
</evidence>
<dbReference type="EMBL" id="PDLN01000004">
    <property type="protein sequence ID" value="RDW87374.1"/>
    <property type="molecule type" value="Genomic_DNA"/>
</dbReference>
<dbReference type="PANTHER" id="PTHR24198">
    <property type="entry name" value="ANKYRIN REPEAT AND PROTEIN KINASE DOMAIN-CONTAINING PROTEIN"/>
    <property type="match status" value="1"/>
</dbReference>
<evidence type="ECO:0000256" key="1">
    <source>
        <dbReference type="ARBA" id="ARBA00022737"/>
    </source>
</evidence>
<feature type="repeat" description="ANK" evidence="3">
    <location>
        <begin position="1555"/>
        <end position="1602"/>
    </location>
</feature>
<gene>
    <name evidence="5" type="ORF">BP5796_03068</name>
</gene>
<dbReference type="Pfam" id="PF24883">
    <property type="entry name" value="NPHP3_N"/>
    <property type="match status" value="1"/>
</dbReference>
<keyword evidence="2 3" id="KW-0040">ANK repeat</keyword>
<dbReference type="InterPro" id="IPR036770">
    <property type="entry name" value="Ankyrin_rpt-contain_sf"/>
</dbReference>
<keyword evidence="6" id="KW-1185">Reference proteome</keyword>
<accession>A0A3D8SMG3</accession>
<evidence type="ECO:0000256" key="2">
    <source>
        <dbReference type="ARBA" id="ARBA00023043"/>
    </source>
</evidence>
<protein>
    <submittedName>
        <fullName evidence="5">Ankyrin-1</fullName>
    </submittedName>
</protein>
<dbReference type="PROSITE" id="PS50088">
    <property type="entry name" value="ANK_REPEAT"/>
    <property type="match status" value="8"/>
</dbReference>
<feature type="repeat" description="ANK" evidence="3">
    <location>
        <begin position="1196"/>
        <end position="1228"/>
    </location>
</feature>
<feature type="repeat" description="ANK" evidence="3">
    <location>
        <begin position="697"/>
        <end position="729"/>
    </location>
</feature>
<dbReference type="InterPro" id="IPR056884">
    <property type="entry name" value="NPHP3-like_N"/>
</dbReference>
<dbReference type="OrthoDB" id="21416at2759"/>
<dbReference type="Proteomes" id="UP000256328">
    <property type="component" value="Unassembled WGS sequence"/>
</dbReference>
<keyword evidence="1" id="KW-0677">Repeat</keyword>
<dbReference type="SMART" id="SM00248">
    <property type="entry name" value="ANK"/>
    <property type="match status" value="23"/>
</dbReference>
<feature type="domain" description="Nephrocystin 3-like N-terminal" evidence="4">
    <location>
        <begin position="41"/>
        <end position="193"/>
    </location>
</feature>
<evidence type="ECO:0000313" key="5">
    <source>
        <dbReference type="EMBL" id="RDW87374.1"/>
    </source>
</evidence>
<dbReference type="PANTHER" id="PTHR24198:SF165">
    <property type="entry name" value="ANKYRIN REPEAT-CONTAINING PROTEIN-RELATED"/>
    <property type="match status" value="1"/>
</dbReference>
<dbReference type="InterPro" id="IPR027417">
    <property type="entry name" value="P-loop_NTPase"/>
</dbReference>
<dbReference type="Gene3D" id="3.40.50.300">
    <property type="entry name" value="P-loop containing nucleotide triphosphate hydrolases"/>
    <property type="match status" value="1"/>
</dbReference>
<comment type="caution">
    <text evidence="5">The sequence shown here is derived from an EMBL/GenBank/DDBJ whole genome shotgun (WGS) entry which is preliminary data.</text>
</comment>
<evidence type="ECO:0000313" key="6">
    <source>
        <dbReference type="Proteomes" id="UP000256328"/>
    </source>
</evidence>
<feature type="repeat" description="ANK" evidence="3">
    <location>
        <begin position="856"/>
        <end position="895"/>
    </location>
</feature>
<feature type="repeat" description="ANK" evidence="3">
    <location>
        <begin position="588"/>
        <end position="614"/>
    </location>
</feature>
<dbReference type="GO" id="GO:0005737">
    <property type="term" value="C:cytoplasm"/>
    <property type="evidence" value="ECO:0007669"/>
    <property type="project" value="TreeGrafter"/>
</dbReference>
<dbReference type="SUPFAM" id="SSF48403">
    <property type="entry name" value="Ankyrin repeat"/>
    <property type="match status" value="4"/>
</dbReference>
<dbReference type="InterPro" id="IPR002110">
    <property type="entry name" value="Ankyrin_rpt"/>
</dbReference>
<dbReference type="Pfam" id="PF12796">
    <property type="entry name" value="Ank_2"/>
    <property type="match status" value="5"/>
</dbReference>
<feature type="repeat" description="ANK" evidence="3">
    <location>
        <begin position="1519"/>
        <end position="1554"/>
    </location>
</feature>
<feature type="repeat" description="ANK" evidence="3">
    <location>
        <begin position="822"/>
        <end position="855"/>
    </location>
</feature>
<sequence length="1689" mass="188706">MSSSELDEFEVIDQLEASLSQGELAKIKAWLQPTDYDALSSEFRRHLSSRAPGTGLLWIKGVPGAGKSVIASSMIAQLQETASVPVLYFFFRHIISIRRRPRSLIRDFLSQLLPFCSRLQATLQPLLGTDLEDFSDEVLWEHLLTGLASTKKVFCVVDALDEMELLPNDAFLDRLNDLATFRPNSLKLIMTSRPRQDLQSSLRDTSIVHISLEDDLVGKDIRLYVSYRLKNHIPQDDQQDLRESLVSIILKRSSGLFIYARLLLDQIIPSLGSAQLDIEGLVKTIPVGLEQMYNTMLFQQANSLKVNIQIQVFILDLATHSSRALRINELACILAFAFPSSMMLGGPKLIARSACAPLLEISEDQTVQVIHHSFTEFLLNGDRVNADMDDKTVQFPVLNPNKAHRRLSTICLDYLRSGGLRMRNAFIPSKQDNGTTYPSARSAFFETQNKEADGYDYQEAKLHYPFLEYAVSNWAFHASKYDFDDNDFFESVTGFLDPNSIDFRKWLELEWTKGAKSSDFQAPTPLHIAAFAGLTTYAKKILDEGEFSVDCRDADDRTPLHWACARGHTTMASLLLESGAAPNAEDCQGIKPIHDAARKNHAVIVKMLLEAGVDPLTPKTRENKKFRPRCGNISTKGETAAEYAYLQGHTNTIMAMLPSFTPETLEEIFCQCCRHGKSEAVRGILENSKISPNVRSSGATALYLACRAQSVSVVELLLANGADVHQTSQWVIRNRNCCGRRERKEPLRTNIHAVVMGWQSTNHIACQQIVSLLLSAGADLEAKDANGDTPLLSLFSDHGSPDNVVVKGLLRLGADVLAVDKNGNTVLHRCLRVSQEIQTLKLLFEYGANVNATGNSGETVMHTALRYHRADSSSSMIDVINLLLEKGARCDVKNNDGSTAVEDAAMNSHCSLEVIMLMLKACCDADLIQRCMWKLRSRPKSEETVEFVRVLQKFGASLEDRNTDGETVLLASLRDDRLFEAFIECGADLNVVDSRGRGILHHYILSDIRQATGDPLQRFVEIVDMGLNPKQVDYDGNTLLHLQAKIYMGKQHDDSFIQKLQEYGISANKKNKQGMTPLHVHLESWDFQEPRTVIKMRLEERFNERFELSLLKTLQTDGASFDINSQDAQGLTVLHLAALRSETCLFYLLEKGADPSILTNEGRSILHLACRARQSNIVGYLCETTDKIMINQRDSYGRTPLHDACTSGCAESVHHLLKAGADITIVDNNKRTPLHACAEFSDEQKIWTLLARRNKISGHVLTDRFRPMALIANHFYEPWYASTKHAVTSTDQVNLSIGLIVETLLLAGSDAIAVDSSWQTPLDVAIMYDCQEMIQTMQFETVQVQKKWDIKPEDPRLPTLVALKSLSLSTKDLQEPSLQHIFQDPLTYLWFFTFLDIKQMLKENSDIAGVEAVELTAFKQALLYIAAAKGFTQLLESFGNLVRVNDDPSVVLARIHELSSDSEYSPEIEYLAPTLHVVCARKFSDMEMIRVLVEQCAVDVNAHALVKPTAWAKAEESVVGGTALHILAKANYWWQLDAVEYLLRRGAKLESVNEKGETPLHIACTGAKYEDMNCTDNIYGFWRIECVKKLLDLGADPNILDNDGLSCLHKASSSPQIMRILLDHGADFTAGKFSPLFSALQIQCLETLTILLDAGVNPKVRDHSAENEGFKTELQGDEKGSLGTFLYLV</sequence>
<dbReference type="Gene3D" id="1.25.40.20">
    <property type="entry name" value="Ankyrin repeat-containing domain"/>
    <property type="match status" value="5"/>
</dbReference>
<reference evidence="5 6" key="1">
    <citation type="journal article" date="2018" name="IMA Fungus">
        <title>IMA Genome-F 9: Draft genome sequence of Annulohypoxylon stygium, Aspergillus mulundensis, Berkeleyomyces basicola (syn. Thielaviopsis basicola), Ceratocystis smalleyi, two Cercospora beticola strains, Coleophoma cylindrospora, Fusarium fracticaudum, Phialophora cf. hyalina, and Morchella septimelata.</title>
        <authorList>
            <person name="Wingfield B.D."/>
            <person name="Bills G.F."/>
            <person name="Dong Y."/>
            <person name="Huang W."/>
            <person name="Nel W.J."/>
            <person name="Swalarsk-Parry B.S."/>
            <person name="Vaghefi N."/>
            <person name="Wilken P.M."/>
            <person name="An Z."/>
            <person name="de Beer Z.W."/>
            <person name="De Vos L."/>
            <person name="Chen L."/>
            <person name="Duong T.A."/>
            <person name="Gao Y."/>
            <person name="Hammerbacher A."/>
            <person name="Kikkert J.R."/>
            <person name="Li Y."/>
            <person name="Li H."/>
            <person name="Li K."/>
            <person name="Li Q."/>
            <person name="Liu X."/>
            <person name="Ma X."/>
            <person name="Naidoo K."/>
            <person name="Pethybridge S.J."/>
            <person name="Sun J."/>
            <person name="Steenkamp E.T."/>
            <person name="van der Nest M.A."/>
            <person name="van Wyk S."/>
            <person name="Wingfield M.J."/>
            <person name="Xiong C."/>
            <person name="Yue Q."/>
            <person name="Zhang X."/>
        </authorList>
    </citation>
    <scope>NUCLEOTIDE SEQUENCE [LARGE SCALE GENOMIC DNA]</scope>
    <source>
        <strain evidence="5 6">BP5796</strain>
    </source>
</reference>
<dbReference type="SUPFAM" id="SSF52540">
    <property type="entry name" value="P-loop containing nucleoside triphosphate hydrolases"/>
    <property type="match status" value="1"/>
</dbReference>